<name>D5CUE5_SIDLE</name>
<keyword evidence="3" id="KW-1185">Reference proteome</keyword>
<dbReference type="STRING" id="580332.Slit_0238"/>
<feature type="region of interest" description="Disordered" evidence="1">
    <location>
        <begin position="32"/>
        <end position="54"/>
    </location>
</feature>
<accession>D5CUE5</accession>
<gene>
    <name evidence="2" type="ordered locus">Slit_0238</name>
</gene>
<evidence type="ECO:0000313" key="2">
    <source>
        <dbReference type="EMBL" id="ADE10480.1"/>
    </source>
</evidence>
<organism evidence="2 3">
    <name type="scientific">Sideroxydans lithotrophicus (strain ES-1)</name>
    <dbReference type="NCBI Taxonomy" id="580332"/>
    <lineage>
        <taxon>Bacteria</taxon>
        <taxon>Pseudomonadati</taxon>
        <taxon>Pseudomonadota</taxon>
        <taxon>Betaproteobacteria</taxon>
        <taxon>Nitrosomonadales</taxon>
        <taxon>Gallionellaceae</taxon>
        <taxon>Sideroxydans</taxon>
    </lineage>
</organism>
<dbReference type="EMBL" id="CP001965">
    <property type="protein sequence ID" value="ADE10480.1"/>
    <property type="molecule type" value="Genomic_DNA"/>
</dbReference>
<sequence length="54" mass="5942">MLLARAGFDPHKVLDMTEAEIESHLSTIAVVSGAKPPQGTTTRRFKGHRKTKKP</sequence>
<proteinExistence type="predicted"/>
<evidence type="ECO:0000256" key="1">
    <source>
        <dbReference type="SAM" id="MobiDB-lite"/>
    </source>
</evidence>
<protein>
    <submittedName>
        <fullName evidence="2">Uncharacterized protein</fullName>
    </submittedName>
</protein>
<dbReference type="Proteomes" id="UP000001625">
    <property type="component" value="Chromosome"/>
</dbReference>
<dbReference type="KEGG" id="slt:Slit_0238"/>
<evidence type="ECO:0000313" key="3">
    <source>
        <dbReference type="Proteomes" id="UP000001625"/>
    </source>
</evidence>
<reference evidence="2 3" key="1">
    <citation type="submission" date="2010-03" db="EMBL/GenBank/DDBJ databases">
        <title>Complete sequence of Sideroxydans lithotrophicus ES-1.</title>
        <authorList>
            <consortium name="US DOE Joint Genome Institute"/>
            <person name="Lucas S."/>
            <person name="Copeland A."/>
            <person name="Lapidus A."/>
            <person name="Cheng J.-F."/>
            <person name="Bruce D."/>
            <person name="Goodwin L."/>
            <person name="Pitluck S."/>
            <person name="Munk A.C."/>
            <person name="Detter J.C."/>
            <person name="Han C."/>
            <person name="Tapia R."/>
            <person name="Larimer F."/>
            <person name="Land M."/>
            <person name="Hauser L."/>
            <person name="Kyrpides N."/>
            <person name="Ivanova N."/>
            <person name="Emerson D."/>
            <person name="Woyke T."/>
        </authorList>
    </citation>
    <scope>NUCLEOTIDE SEQUENCE [LARGE SCALE GENOMIC DNA]</scope>
    <source>
        <strain evidence="2 3">ES-1</strain>
    </source>
</reference>
<dbReference type="HOGENOM" id="CLU_3047997_0_0_4"/>
<feature type="compositionally biased region" description="Basic residues" evidence="1">
    <location>
        <begin position="43"/>
        <end position="54"/>
    </location>
</feature>
<dbReference type="AlphaFoldDB" id="D5CUE5"/>